<evidence type="ECO:0000256" key="1">
    <source>
        <dbReference type="SAM" id="Phobius"/>
    </source>
</evidence>
<reference evidence="3" key="1">
    <citation type="journal article" date="2019" name="Int. J. Syst. Evol. Microbiol.">
        <title>The Global Catalogue of Microorganisms (GCM) 10K type strain sequencing project: providing services to taxonomists for standard genome sequencing and annotation.</title>
        <authorList>
            <consortium name="The Broad Institute Genomics Platform"/>
            <consortium name="The Broad Institute Genome Sequencing Center for Infectious Disease"/>
            <person name="Wu L."/>
            <person name="Ma J."/>
        </authorList>
    </citation>
    <scope>NUCLEOTIDE SEQUENCE [LARGE SCALE GENOMIC DNA]</scope>
    <source>
        <strain evidence="3">KCTC 62102</strain>
    </source>
</reference>
<feature type="transmembrane region" description="Helical" evidence="1">
    <location>
        <begin position="21"/>
        <end position="43"/>
    </location>
</feature>
<keyword evidence="3" id="KW-1185">Reference proteome</keyword>
<keyword evidence="1" id="KW-0812">Transmembrane</keyword>
<dbReference type="EMBL" id="JBHRSM010000015">
    <property type="protein sequence ID" value="MFC3086126.1"/>
    <property type="molecule type" value="Genomic_DNA"/>
</dbReference>
<protein>
    <submittedName>
        <fullName evidence="2">TadE/TadG family type IV pilus assembly protein</fullName>
    </submittedName>
</protein>
<evidence type="ECO:0000313" key="3">
    <source>
        <dbReference type="Proteomes" id="UP001595445"/>
    </source>
</evidence>
<keyword evidence="1" id="KW-0472">Membrane</keyword>
<sequence>MRATFRNASPARMLREERGAVLIEFLFFFPLLIWVLIAMVVFWDVFRTINTAQKAAYSVSDLISRQEDNLTPAFVDGMQEVMDYLMLNSGQNARIRITSLYYDEVQDKYVRIFSVSPYGRMDPYEEAELQPLEDRIPVMNNKDSVVIVETAVDYAPPFDTGIFNFSRALGPQVFTEFVVTQPRFRKMICLETPGCPVGI</sequence>
<dbReference type="RefSeq" id="WP_197645547.1">
    <property type="nucleotide sequence ID" value="NZ_JAEACP010000014.1"/>
</dbReference>
<proteinExistence type="predicted"/>
<comment type="caution">
    <text evidence="2">The sequence shown here is derived from an EMBL/GenBank/DDBJ whole genome shotgun (WGS) entry which is preliminary data.</text>
</comment>
<dbReference type="Proteomes" id="UP001595445">
    <property type="component" value="Unassembled WGS sequence"/>
</dbReference>
<evidence type="ECO:0000313" key="2">
    <source>
        <dbReference type="EMBL" id="MFC3086126.1"/>
    </source>
</evidence>
<organism evidence="2 3">
    <name type="scientific">Tabrizicola soli</name>
    <dbReference type="NCBI Taxonomy" id="2185115"/>
    <lineage>
        <taxon>Bacteria</taxon>
        <taxon>Pseudomonadati</taxon>
        <taxon>Pseudomonadota</taxon>
        <taxon>Alphaproteobacteria</taxon>
        <taxon>Rhodobacterales</taxon>
        <taxon>Paracoccaceae</taxon>
        <taxon>Tabrizicola</taxon>
    </lineage>
</organism>
<gene>
    <name evidence="2" type="ORF">ACFOD6_08705</name>
</gene>
<name>A0ABV7DUV2_9RHOB</name>
<keyword evidence="1" id="KW-1133">Transmembrane helix</keyword>
<accession>A0ABV7DUV2</accession>